<dbReference type="Proteomes" id="UP000799640">
    <property type="component" value="Unassembled WGS sequence"/>
</dbReference>
<reference evidence="3" key="1">
    <citation type="journal article" date="2020" name="Stud. Mycol.">
        <title>101 Dothideomycetes genomes: a test case for predicting lifestyles and emergence of pathogens.</title>
        <authorList>
            <person name="Haridas S."/>
            <person name="Albert R."/>
            <person name="Binder M."/>
            <person name="Bloem J."/>
            <person name="Labutti K."/>
            <person name="Salamov A."/>
            <person name="Andreopoulos B."/>
            <person name="Baker S."/>
            <person name="Barry K."/>
            <person name="Bills G."/>
            <person name="Bluhm B."/>
            <person name="Cannon C."/>
            <person name="Castanera R."/>
            <person name="Culley D."/>
            <person name="Daum C."/>
            <person name="Ezra D."/>
            <person name="Gonzalez J."/>
            <person name="Henrissat B."/>
            <person name="Kuo A."/>
            <person name="Liang C."/>
            <person name="Lipzen A."/>
            <person name="Lutzoni F."/>
            <person name="Magnuson J."/>
            <person name="Mondo S."/>
            <person name="Nolan M."/>
            <person name="Ohm R."/>
            <person name="Pangilinan J."/>
            <person name="Park H.-J."/>
            <person name="Ramirez L."/>
            <person name="Alfaro M."/>
            <person name="Sun H."/>
            <person name="Tritt A."/>
            <person name="Yoshinaga Y."/>
            <person name="Zwiers L.-H."/>
            <person name="Turgeon B."/>
            <person name="Goodwin S."/>
            <person name="Spatafora J."/>
            <person name="Crous P."/>
            <person name="Grigoriev I."/>
        </authorList>
    </citation>
    <scope>NUCLEOTIDE SEQUENCE</scope>
    <source>
        <strain evidence="3">CBS 262.69</strain>
    </source>
</reference>
<dbReference type="InterPro" id="IPR001251">
    <property type="entry name" value="CRAL-TRIO_dom"/>
</dbReference>
<dbReference type="InterPro" id="IPR051026">
    <property type="entry name" value="PI/PC_transfer"/>
</dbReference>
<dbReference type="InterPro" id="IPR036865">
    <property type="entry name" value="CRAL-TRIO_dom_sf"/>
</dbReference>
<evidence type="ECO:0000256" key="1">
    <source>
        <dbReference type="SAM" id="MobiDB-lite"/>
    </source>
</evidence>
<feature type="domain" description="CRAL-TRIO" evidence="2">
    <location>
        <begin position="105"/>
        <end position="299"/>
    </location>
</feature>
<feature type="compositionally biased region" description="Polar residues" evidence="1">
    <location>
        <begin position="434"/>
        <end position="458"/>
    </location>
</feature>
<dbReference type="PANTHER" id="PTHR45657:SF3">
    <property type="entry name" value="TRANSPORTER, PUTATIVE (AFU_ORTHOLOGUE AFUA_5G09260)-RELATED"/>
    <property type="match status" value="1"/>
</dbReference>
<feature type="region of interest" description="Disordered" evidence="1">
    <location>
        <begin position="395"/>
        <end position="509"/>
    </location>
</feature>
<organism evidence="3 4">
    <name type="scientific">Trichodelitschia bisporula</name>
    <dbReference type="NCBI Taxonomy" id="703511"/>
    <lineage>
        <taxon>Eukaryota</taxon>
        <taxon>Fungi</taxon>
        <taxon>Dikarya</taxon>
        <taxon>Ascomycota</taxon>
        <taxon>Pezizomycotina</taxon>
        <taxon>Dothideomycetes</taxon>
        <taxon>Dothideomycetes incertae sedis</taxon>
        <taxon>Phaeotrichales</taxon>
        <taxon>Phaeotrichaceae</taxon>
        <taxon>Trichodelitschia</taxon>
    </lineage>
</organism>
<dbReference type="Pfam" id="PF00650">
    <property type="entry name" value="CRAL_TRIO"/>
    <property type="match status" value="1"/>
</dbReference>
<dbReference type="Pfam" id="PF03765">
    <property type="entry name" value="CRAL_TRIO_N"/>
    <property type="match status" value="1"/>
</dbReference>
<feature type="region of interest" description="Disordered" evidence="1">
    <location>
        <begin position="536"/>
        <end position="585"/>
    </location>
</feature>
<keyword evidence="4" id="KW-1185">Reference proteome</keyword>
<accession>A0A6G1HVA4</accession>
<protein>
    <submittedName>
        <fullName evidence="3">CRAL/TRIO domain-containing protein</fullName>
    </submittedName>
</protein>
<dbReference type="EMBL" id="ML996696">
    <property type="protein sequence ID" value="KAF2399950.1"/>
    <property type="molecule type" value="Genomic_DNA"/>
</dbReference>
<dbReference type="Gene3D" id="3.40.525.10">
    <property type="entry name" value="CRAL-TRIO lipid binding domain"/>
    <property type="match status" value="1"/>
</dbReference>
<gene>
    <name evidence="3" type="ORF">EJ06DRAFT_511126</name>
</gene>
<dbReference type="AlphaFoldDB" id="A0A6G1HVA4"/>
<dbReference type="PANTHER" id="PTHR45657">
    <property type="entry name" value="CRAL-TRIO DOMAIN-CONTAINING PROTEIN YKL091C-RELATED"/>
    <property type="match status" value="1"/>
</dbReference>
<feature type="compositionally biased region" description="Basic and acidic residues" evidence="1">
    <location>
        <begin position="541"/>
        <end position="554"/>
    </location>
</feature>
<dbReference type="SMART" id="SM00516">
    <property type="entry name" value="SEC14"/>
    <property type="match status" value="1"/>
</dbReference>
<dbReference type="SUPFAM" id="SSF52087">
    <property type="entry name" value="CRAL/TRIO domain"/>
    <property type="match status" value="1"/>
</dbReference>
<dbReference type="InterPro" id="IPR036273">
    <property type="entry name" value="CRAL/TRIO_N_dom_sf"/>
</dbReference>
<feature type="compositionally biased region" description="Polar residues" evidence="1">
    <location>
        <begin position="395"/>
        <end position="405"/>
    </location>
</feature>
<dbReference type="OrthoDB" id="30289at2759"/>
<evidence type="ECO:0000259" key="2">
    <source>
        <dbReference type="PROSITE" id="PS50191"/>
    </source>
</evidence>
<evidence type="ECO:0000313" key="3">
    <source>
        <dbReference type="EMBL" id="KAF2399950.1"/>
    </source>
</evidence>
<dbReference type="SMART" id="SM01100">
    <property type="entry name" value="CRAL_TRIO_N"/>
    <property type="match status" value="1"/>
</dbReference>
<name>A0A6G1HVA4_9PEZI</name>
<dbReference type="InterPro" id="IPR011074">
    <property type="entry name" value="CRAL/TRIO_N_dom"/>
</dbReference>
<sequence length="585" mass="64170">MAEPGTPGLSRTDSFQYPSAHLGHLTEGQQAALDAFKKICEEEGYYHPAGSPGHVWASHDDETMLRYLRARRFTPSEAFKQFKETEEWRKEVRLEELYETIDIHDYEETRRRYPQWTGRRDRRGIPVYVFEVAHLDSKNIAAYEASLAKSATASQNASSKVPIKMLHLFTLYENLTRFVLPLCSAIKDRPHLETPVSQSSNIVDISRVGLRQFWNLKAHMQDASQLATAYYPETLDRIFIIGAPSFFPTVWSWIKRWFDPITVSKIFILSAADMKPTLEKYIDPANIPRKYGGTLDYEFGMLPILEPAIQDALTWLPSPPTDTSLDVQNGARTIPTGPIKWHEIKDGHMEATAVGSEAGKPRKRPIATVHSDLQGIHGVLRPVNTPIDWSVERVQTTTGTATQPSEDGDPLYGADLSSGVSTPVPGALPDRTVVASSAESGLSPSDATPRTGTSNSRLEAQEDTYAETSGVTKATPHDVNYGHGDKAATVETSTVGQGGKAVDLAPKSRGEEEAKGVIEQAEAVAAAVEVVAEKVGVAGSHGEENAEKTDKSENTPEEGPAATAGDRSVEAFLRDQYNSKKTAPK</sequence>
<dbReference type="PROSITE" id="PS50191">
    <property type="entry name" value="CRAL_TRIO"/>
    <property type="match status" value="1"/>
</dbReference>
<evidence type="ECO:0000313" key="4">
    <source>
        <dbReference type="Proteomes" id="UP000799640"/>
    </source>
</evidence>
<dbReference type="SUPFAM" id="SSF46938">
    <property type="entry name" value="CRAL/TRIO N-terminal domain"/>
    <property type="match status" value="1"/>
</dbReference>
<dbReference type="CDD" id="cd00170">
    <property type="entry name" value="SEC14"/>
    <property type="match status" value="1"/>
</dbReference>
<proteinExistence type="predicted"/>
<dbReference type="Gene3D" id="1.10.8.20">
    <property type="entry name" value="N-terminal domain of phosphatidylinositol transfer protein sec14p"/>
    <property type="match status" value="1"/>
</dbReference>